<evidence type="ECO:0000256" key="2">
    <source>
        <dbReference type="ARBA" id="ARBA00022448"/>
    </source>
</evidence>
<evidence type="ECO:0000256" key="4">
    <source>
        <dbReference type="ARBA" id="ARBA00022840"/>
    </source>
</evidence>
<keyword evidence="4 6" id="KW-0067">ATP-binding</keyword>
<dbReference type="InterPro" id="IPR013563">
    <property type="entry name" value="Oligopep_ABC_C"/>
</dbReference>
<dbReference type="PANTHER" id="PTHR43776:SF7">
    <property type="entry name" value="D,D-DIPEPTIDE TRANSPORT ATP-BINDING PROTEIN DDPF-RELATED"/>
    <property type="match status" value="1"/>
</dbReference>
<dbReference type="PANTHER" id="PTHR43776">
    <property type="entry name" value="TRANSPORT ATP-BINDING PROTEIN"/>
    <property type="match status" value="1"/>
</dbReference>
<organism evidence="6 7">
    <name type="scientific">Pseudolysinimonas kribbensis</name>
    <dbReference type="NCBI Taxonomy" id="433641"/>
    <lineage>
        <taxon>Bacteria</taxon>
        <taxon>Bacillati</taxon>
        <taxon>Actinomycetota</taxon>
        <taxon>Actinomycetes</taxon>
        <taxon>Micrococcales</taxon>
        <taxon>Microbacteriaceae</taxon>
        <taxon>Pseudolysinimonas</taxon>
    </lineage>
</organism>
<dbReference type="GO" id="GO:0005524">
    <property type="term" value="F:ATP binding"/>
    <property type="evidence" value="ECO:0007669"/>
    <property type="project" value="UniProtKB-KW"/>
</dbReference>
<dbReference type="RefSeq" id="WP_284253658.1">
    <property type="nucleotide sequence ID" value="NZ_BAAAQO010000002.1"/>
</dbReference>
<dbReference type="InterPro" id="IPR003593">
    <property type="entry name" value="AAA+_ATPase"/>
</dbReference>
<dbReference type="InterPro" id="IPR003439">
    <property type="entry name" value="ABC_transporter-like_ATP-bd"/>
</dbReference>
<dbReference type="Proteomes" id="UP001157034">
    <property type="component" value="Unassembled WGS sequence"/>
</dbReference>
<comment type="similarity">
    <text evidence="1">Belongs to the ABC transporter superfamily.</text>
</comment>
<dbReference type="SUPFAM" id="SSF52540">
    <property type="entry name" value="P-loop containing nucleoside triphosphate hydrolases"/>
    <property type="match status" value="1"/>
</dbReference>
<evidence type="ECO:0000313" key="6">
    <source>
        <dbReference type="EMBL" id="GMA94765.1"/>
    </source>
</evidence>
<dbReference type="EMBL" id="BSVB01000001">
    <property type="protein sequence ID" value="GMA94765.1"/>
    <property type="molecule type" value="Genomic_DNA"/>
</dbReference>
<evidence type="ECO:0000256" key="1">
    <source>
        <dbReference type="ARBA" id="ARBA00005417"/>
    </source>
</evidence>
<dbReference type="PROSITE" id="PS50893">
    <property type="entry name" value="ABC_TRANSPORTER_2"/>
    <property type="match status" value="1"/>
</dbReference>
<dbReference type="InterPro" id="IPR017871">
    <property type="entry name" value="ABC_transporter-like_CS"/>
</dbReference>
<dbReference type="NCBIfam" id="TIGR01727">
    <property type="entry name" value="oligo_HPY"/>
    <property type="match status" value="1"/>
</dbReference>
<evidence type="ECO:0000256" key="3">
    <source>
        <dbReference type="ARBA" id="ARBA00022741"/>
    </source>
</evidence>
<evidence type="ECO:0000313" key="7">
    <source>
        <dbReference type="Proteomes" id="UP001157034"/>
    </source>
</evidence>
<dbReference type="Gene3D" id="3.40.50.300">
    <property type="entry name" value="P-loop containing nucleotide triphosphate hydrolases"/>
    <property type="match status" value="1"/>
</dbReference>
<evidence type="ECO:0000259" key="5">
    <source>
        <dbReference type="PROSITE" id="PS50893"/>
    </source>
</evidence>
<name>A0ABQ6K712_9MICO</name>
<keyword evidence="7" id="KW-1185">Reference proteome</keyword>
<dbReference type="PROSITE" id="PS00211">
    <property type="entry name" value="ABC_TRANSPORTER_1"/>
    <property type="match status" value="1"/>
</dbReference>
<keyword evidence="3" id="KW-0547">Nucleotide-binding</keyword>
<dbReference type="SMART" id="SM00382">
    <property type="entry name" value="AAA"/>
    <property type="match status" value="1"/>
</dbReference>
<dbReference type="InterPro" id="IPR050319">
    <property type="entry name" value="ABC_transp_ATP-bind"/>
</dbReference>
<comment type="caution">
    <text evidence="6">The sequence shown here is derived from an EMBL/GenBank/DDBJ whole genome shotgun (WGS) entry which is preliminary data.</text>
</comment>
<gene>
    <name evidence="6" type="ORF">GCM10025881_15890</name>
</gene>
<dbReference type="Pfam" id="PF08352">
    <property type="entry name" value="oligo_HPY"/>
    <property type="match status" value="1"/>
</dbReference>
<keyword evidence="2" id="KW-0813">Transport</keyword>
<reference evidence="7" key="1">
    <citation type="journal article" date="2019" name="Int. J. Syst. Evol. Microbiol.">
        <title>The Global Catalogue of Microorganisms (GCM) 10K type strain sequencing project: providing services to taxonomists for standard genome sequencing and annotation.</title>
        <authorList>
            <consortium name="The Broad Institute Genomics Platform"/>
            <consortium name="The Broad Institute Genome Sequencing Center for Infectious Disease"/>
            <person name="Wu L."/>
            <person name="Ma J."/>
        </authorList>
    </citation>
    <scope>NUCLEOTIDE SEQUENCE [LARGE SCALE GENOMIC DNA]</scope>
    <source>
        <strain evidence="7">NBRC 108894</strain>
    </source>
</reference>
<dbReference type="CDD" id="cd03257">
    <property type="entry name" value="ABC_NikE_OppD_transporters"/>
    <property type="match status" value="1"/>
</dbReference>
<protein>
    <submittedName>
        <fullName evidence="6">Dipeptide/oligopeptide/nickel ABC transporter ATP-binding protein</fullName>
    </submittedName>
</protein>
<sequence length="332" mass="36392">MSELLRVDDLKVHFSQRGFSGRKRVIRAVDGVSLSIDTNEALGIIGESGCGKSTTGRAIVHLEDPTEGRISYRGADVTHPDAAARRAFNEKVQFVFQDPMSSLNPRMTVESIIAEPLRAFGAWDRVTGPARVVELLERVGLPAQFASRYPHEFSGGQRQRIGIARALALDPELLVLDEPVSALDVSVQAQVLNLLMDLRRQQGLAYIMISHDLDVIRHVTDRIAVMYLGVVVETGPADEVLDHPLHPYTAALVSATPPSSPDEHRERIRLQGELPSASNPPSGCRFRTRCWRATEVCAEVVPPLEPVGDGRSRACHHPLDLGMPTIRTESAA</sequence>
<dbReference type="InterPro" id="IPR027417">
    <property type="entry name" value="P-loop_NTPase"/>
</dbReference>
<proteinExistence type="inferred from homology"/>
<accession>A0ABQ6K712</accession>
<feature type="domain" description="ABC transporter" evidence="5">
    <location>
        <begin position="5"/>
        <end position="253"/>
    </location>
</feature>
<dbReference type="Pfam" id="PF00005">
    <property type="entry name" value="ABC_tran"/>
    <property type="match status" value="1"/>
</dbReference>